<reference evidence="6" key="1">
    <citation type="journal article" date="2017" name="Nat. Commun.">
        <title>The North American bullfrog draft genome provides insight into hormonal regulation of long noncoding RNA.</title>
        <authorList>
            <person name="Hammond S.A."/>
            <person name="Warren R.L."/>
            <person name="Vandervalk B.P."/>
            <person name="Kucuk E."/>
            <person name="Khan H."/>
            <person name="Gibb E.A."/>
            <person name="Pandoh P."/>
            <person name="Kirk H."/>
            <person name="Zhao Y."/>
            <person name="Jones M."/>
            <person name="Mungall A.J."/>
            <person name="Coope R."/>
            <person name="Pleasance S."/>
            <person name="Moore R.A."/>
            <person name="Holt R.A."/>
            <person name="Round J.M."/>
            <person name="Ohora S."/>
            <person name="Walle B.V."/>
            <person name="Veldhoen N."/>
            <person name="Helbing C.C."/>
            <person name="Birol I."/>
        </authorList>
    </citation>
    <scope>NUCLEOTIDE SEQUENCE [LARGE SCALE GENOMIC DNA]</scope>
</reference>
<evidence type="ECO:0000256" key="3">
    <source>
        <dbReference type="SAM" id="Phobius"/>
    </source>
</evidence>
<dbReference type="OrthoDB" id="77911at2759"/>
<evidence type="ECO:0000259" key="4">
    <source>
        <dbReference type="PROSITE" id="PS50059"/>
    </source>
</evidence>
<feature type="transmembrane region" description="Helical" evidence="3">
    <location>
        <begin position="23"/>
        <end position="41"/>
    </location>
</feature>
<sequence>MCFLVLFAEMHYSSFTWFPMGHVHIYAFFSRGIILLLRSLIRGVCTVCDIKFPVHLICLSTLDMQVVYPCNLSVLTNLFSDCSYSRNRTYDTYIGKGYVISGMDEGLLGLCVGERRRVTIPPHLAYGEEGRGRWHFVCSQASTVH</sequence>
<dbReference type="EMBL" id="KV925179">
    <property type="protein sequence ID" value="PIO35122.1"/>
    <property type="molecule type" value="Genomic_DNA"/>
</dbReference>
<evidence type="ECO:0000313" key="5">
    <source>
        <dbReference type="EMBL" id="PIO35122.1"/>
    </source>
</evidence>
<keyword evidence="2" id="KW-0413">Isomerase</keyword>
<keyword evidence="6" id="KW-1185">Reference proteome</keyword>
<dbReference type="Gene3D" id="3.10.50.40">
    <property type="match status" value="1"/>
</dbReference>
<keyword evidence="3" id="KW-0812">Transmembrane</keyword>
<evidence type="ECO:0000256" key="1">
    <source>
        <dbReference type="ARBA" id="ARBA00022737"/>
    </source>
</evidence>
<dbReference type="PROSITE" id="PS50059">
    <property type="entry name" value="FKBP_PPIASE"/>
    <property type="match status" value="1"/>
</dbReference>
<dbReference type="PANTHER" id="PTHR46046:SF2">
    <property type="entry name" value="PEPTIDYL-PROLYL CIS-TRANS ISOMERASE FKBP9"/>
    <property type="match status" value="1"/>
</dbReference>
<organism evidence="5 6">
    <name type="scientific">Aquarana catesbeiana</name>
    <name type="common">American bullfrog</name>
    <name type="synonym">Rana catesbeiana</name>
    <dbReference type="NCBI Taxonomy" id="8400"/>
    <lineage>
        <taxon>Eukaryota</taxon>
        <taxon>Metazoa</taxon>
        <taxon>Chordata</taxon>
        <taxon>Craniata</taxon>
        <taxon>Vertebrata</taxon>
        <taxon>Euteleostomi</taxon>
        <taxon>Amphibia</taxon>
        <taxon>Batrachia</taxon>
        <taxon>Anura</taxon>
        <taxon>Neobatrachia</taxon>
        <taxon>Ranoidea</taxon>
        <taxon>Ranidae</taxon>
        <taxon>Aquarana</taxon>
    </lineage>
</organism>
<proteinExistence type="predicted"/>
<keyword evidence="1" id="KW-0677">Repeat</keyword>
<comment type="catalytic activity">
    <reaction evidence="2">
        <text>[protein]-peptidylproline (omega=180) = [protein]-peptidylproline (omega=0)</text>
        <dbReference type="Rhea" id="RHEA:16237"/>
        <dbReference type="Rhea" id="RHEA-COMP:10747"/>
        <dbReference type="Rhea" id="RHEA-COMP:10748"/>
        <dbReference type="ChEBI" id="CHEBI:83833"/>
        <dbReference type="ChEBI" id="CHEBI:83834"/>
        <dbReference type="EC" id="5.2.1.8"/>
    </reaction>
</comment>
<gene>
    <name evidence="5" type="ORF">AB205_0016850</name>
</gene>
<dbReference type="Proteomes" id="UP000228934">
    <property type="component" value="Unassembled WGS sequence"/>
</dbReference>
<dbReference type="EC" id="5.2.1.8" evidence="2"/>
<keyword evidence="3" id="KW-1133">Transmembrane helix</keyword>
<dbReference type="SUPFAM" id="SSF54534">
    <property type="entry name" value="FKBP-like"/>
    <property type="match status" value="1"/>
</dbReference>
<dbReference type="InterPro" id="IPR051989">
    <property type="entry name" value="FKBP-like_isomerase"/>
</dbReference>
<dbReference type="InterPro" id="IPR046357">
    <property type="entry name" value="PPIase_dom_sf"/>
</dbReference>
<keyword evidence="2" id="KW-0697">Rotamase</keyword>
<feature type="domain" description="PPIase FKBP-type" evidence="4">
    <location>
        <begin position="81"/>
        <end position="145"/>
    </location>
</feature>
<dbReference type="GO" id="GO:0005783">
    <property type="term" value="C:endoplasmic reticulum"/>
    <property type="evidence" value="ECO:0007669"/>
    <property type="project" value="TreeGrafter"/>
</dbReference>
<evidence type="ECO:0000313" key="6">
    <source>
        <dbReference type="Proteomes" id="UP000228934"/>
    </source>
</evidence>
<dbReference type="PANTHER" id="PTHR46046">
    <property type="entry name" value="PEPTIDYLPROLYL ISOMERASE"/>
    <property type="match status" value="1"/>
</dbReference>
<protein>
    <recommendedName>
        <fullName evidence="2">peptidylprolyl isomerase</fullName>
        <ecNumber evidence="2">5.2.1.8</ecNumber>
    </recommendedName>
</protein>
<dbReference type="AlphaFoldDB" id="A0A2G9S4Q9"/>
<dbReference type="InterPro" id="IPR001179">
    <property type="entry name" value="PPIase_FKBP_dom"/>
</dbReference>
<name>A0A2G9S4Q9_AQUCT</name>
<dbReference type="Pfam" id="PF00254">
    <property type="entry name" value="FKBP_C"/>
    <property type="match status" value="1"/>
</dbReference>
<evidence type="ECO:0000256" key="2">
    <source>
        <dbReference type="PROSITE-ProRule" id="PRU00277"/>
    </source>
</evidence>
<dbReference type="GO" id="GO:0003755">
    <property type="term" value="F:peptidyl-prolyl cis-trans isomerase activity"/>
    <property type="evidence" value="ECO:0007669"/>
    <property type="project" value="UniProtKB-KW"/>
</dbReference>
<accession>A0A2G9S4Q9</accession>
<keyword evidence="3" id="KW-0472">Membrane</keyword>